<dbReference type="Proteomes" id="UP000887568">
    <property type="component" value="Unplaced"/>
</dbReference>
<keyword evidence="1" id="KW-0479">Metal-binding</keyword>
<dbReference type="OrthoDB" id="6761550at2759"/>
<evidence type="ECO:0000259" key="3">
    <source>
        <dbReference type="PROSITE" id="PS50157"/>
    </source>
</evidence>
<dbReference type="InterPro" id="IPR013087">
    <property type="entry name" value="Znf_C2H2_type"/>
</dbReference>
<feature type="domain" description="C2H2-type" evidence="3">
    <location>
        <begin position="87"/>
        <end position="114"/>
    </location>
</feature>
<dbReference type="Gene3D" id="3.30.160.60">
    <property type="entry name" value="Classic Zinc Finger"/>
    <property type="match status" value="1"/>
</dbReference>
<proteinExistence type="predicted"/>
<keyword evidence="5" id="KW-1185">Reference proteome</keyword>
<dbReference type="InterPro" id="IPR036236">
    <property type="entry name" value="Znf_C2H2_sf"/>
</dbReference>
<feature type="compositionally biased region" description="Basic and acidic residues" evidence="2">
    <location>
        <begin position="201"/>
        <end position="240"/>
    </location>
</feature>
<reference evidence="4" key="1">
    <citation type="submission" date="2022-11" db="UniProtKB">
        <authorList>
            <consortium name="EnsemblMetazoa"/>
        </authorList>
    </citation>
    <scope>IDENTIFICATION</scope>
</reference>
<accession>A0A914AGN6</accession>
<evidence type="ECO:0000313" key="4">
    <source>
        <dbReference type="EnsemblMetazoa" id="XP_038063150.1"/>
    </source>
</evidence>
<dbReference type="SMART" id="SM00355">
    <property type="entry name" value="ZnF_C2H2"/>
    <property type="match status" value="2"/>
</dbReference>
<dbReference type="RefSeq" id="XP_038063150.1">
    <property type="nucleotide sequence ID" value="XM_038207222.1"/>
</dbReference>
<feature type="compositionally biased region" description="Basic and acidic residues" evidence="2">
    <location>
        <begin position="58"/>
        <end position="71"/>
    </location>
</feature>
<evidence type="ECO:0000256" key="2">
    <source>
        <dbReference type="SAM" id="MobiDB-lite"/>
    </source>
</evidence>
<dbReference type="PROSITE" id="PS00028">
    <property type="entry name" value="ZINC_FINGER_C2H2_1"/>
    <property type="match status" value="1"/>
</dbReference>
<dbReference type="GO" id="GO:0008270">
    <property type="term" value="F:zinc ion binding"/>
    <property type="evidence" value="ECO:0007669"/>
    <property type="project" value="UniProtKB-KW"/>
</dbReference>
<protein>
    <recommendedName>
        <fullName evidence="3">C2H2-type domain-containing protein</fullName>
    </recommendedName>
</protein>
<organism evidence="4 5">
    <name type="scientific">Patiria miniata</name>
    <name type="common">Bat star</name>
    <name type="synonym">Asterina miniata</name>
    <dbReference type="NCBI Taxonomy" id="46514"/>
    <lineage>
        <taxon>Eukaryota</taxon>
        <taxon>Metazoa</taxon>
        <taxon>Echinodermata</taxon>
        <taxon>Eleutherozoa</taxon>
        <taxon>Asterozoa</taxon>
        <taxon>Asteroidea</taxon>
        <taxon>Valvatacea</taxon>
        <taxon>Valvatida</taxon>
        <taxon>Asterinidae</taxon>
        <taxon>Patiria</taxon>
    </lineage>
</organism>
<feature type="compositionally biased region" description="Basic residues" evidence="2">
    <location>
        <begin position="241"/>
        <end position="253"/>
    </location>
</feature>
<sequence>MMMLGRDLSLPIDVNMEQPWTENDLENGDFAEQLRMRMQVAHEAARENLKGAAVRQKKNYDRRTRDCRIQEGPDNSKNSRMKPTPTLRCRICGEVFWRRWNLDRHLQTHQRERYRCPQCDATYLRFEDLRQYTRQKHLRIDGEPDKKEGEERKAGRGRNESETRRDKEEATDAKKTEKRRNESETRRDKEEGANAKKMKRRKEESETRRDKAEGADAKKTEKIRNESETKRDKEEGTDAKKMKKRRRVRSGDR</sequence>
<dbReference type="SUPFAM" id="SSF57667">
    <property type="entry name" value="beta-beta-alpha zinc fingers"/>
    <property type="match status" value="1"/>
</dbReference>
<dbReference type="PROSITE" id="PS50157">
    <property type="entry name" value="ZINC_FINGER_C2H2_2"/>
    <property type="match status" value="1"/>
</dbReference>
<feature type="compositionally biased region" description="Basic and acidic residues" evidence="2">
    <location>
        <begin position="138"/>
        <end position="194"/>
    </location>
</feature>
<keyword evidence="1" id="KW-0863">Zinc-finger</keyword>
<keyword evidence="1" id="KW-0862">Zinc</keyword>
<evidence type="ECO:0000256" key="1">
    <source>
        <dbReference type="PROSITE-ProRule" id="PRU00042"/>
    </source>
</evidence>
<dbReference type="EnsemblMetazoa" id="XM_038207222.1">
    <property type="protein sequence ID" value="XP_038063150.1"/>
    <property type="gene ID" value="LOC119733856"/>
</dbReference>
<dbReference type="AlphaFoldDB" id="A0A914AGN6"/>
<feature type="region of interest" description="Disordered" evidence="2">
    <location>
        <begin position="51"/>
        <end position="84"/>
    </location>
</feature>
<feature type="region of interest" description="Disordered" evidence="2">
    <location>
        <begin position="137"/>
        <end position="253"/>
    </location>
</feature>
<name>A0A914AGN6_PATMI</name>
<dbReference type="GeneID" id="119733856"/>
<evidence type="ECO:0000313" key="5">
    <source>
        <dbReference type="Proteomes" id="UP000887568"/>
    </source>
</evidence>